<keyword evidence="2" id="KW-0539">Nucleus</keyword>
<dbReference type="InterPro" id="IPR007219">
    <property type="entry name" value="XnlR_reg_dom"/>
</dbReference>
<dbReference type="EMBL" id="CP086717">
    <property type="protein sequence ID" value="WOO81691.1"/>
    <property type="molecule type" value="Genomic_DNA"/>
</dbReference>
<feature type="domain" description="Xylanolytic transcriptional activator regulatory" evidence="3">
    <location>
        <begin position="54"/>
        <end position="235"/>
    </location>
</feature>
<dbReference type="GO" id="GO:0006351">
    <property type="term" value="P:DNA-templated transcription"/>
    <property type="evidence" value="ECO:0007669"/>
    <property type="project" value="InterPro"/>
</dbReference>
<dbReference type="AlphaFoldDB" id="A0AAF0YC28"/>
<dbReference type="CDD" id="cd12148">
    <property type="entry name" value="fungal_TF_MHR"/>
    <property type="match status" value="1"/>
</dbReference>
<dbReference type="GO" id="GO:0008270">
    <property type="term" value="F:zinc ion binding"/>
    <property type="evidence" value="ECO:0007669"/>
    <property type="project" value="InterPro"/>
</dbReference>
<dbReference type="GeneID" id="87808444"/>
<evidence type="ECO:0000256" key="2">
    <source>
        <dbReference type="ARBA" id="ARBA00023242"/>
    </source>
</evidence>
<sequence length="598" mass="67018">MMAMLESFGLSHKTTQNRLRYGVPSSPPVDQALVELMGRMIDMLPDDTLTTSLVDIYFSRMDCLTHVLHQEAYMNELGRMMSTTPPGRPAAVRPGWLAIHLSILCLAFHMLEAGEADRFGVSQDELQLRAHAYYNASHDLLFGADFLTNHSLEYLQCIILQGVYLFNTEDGPDRHYAIVGSALKIAYNLGLNRLGPETVPNLQWPRVWQDPIQRDLGRRVWWSLIWYDWQLSTVYCSTYSASPAFNFAALPGNHDELPITDSVGALPVAALPIQEYTSASCFIFRRHYDTIQRENVDHRREHEFDETEYVRRASRRLDALRSVLPPHFQSLSGAQDAAARLDRPVVVYEYFILRSIHLARVLRVHKHHLLLSYSDRTLFESGQKGAAAAKETLLDFHSAWTECPPLLNYCKCRGLTETDVQGLFLYNGYFAAAIMFFHLCYGLADHQQQACRNLLQQTVYIFRQITISTTARNAVHIIEGLLAAEKDMRGSSPSQTEAIHDATDRTRSNPMARRALERILGIGRHAEASDNPATVENVVASDPIIDVDFASLLSGGGWASGDIDPSIFPPGGSDLDALLGLFGLDPADPAPYHASPFP</sequence>
<dbReference type="GO" id="GO:0003677">
    <property type="term" value="F:DNA binding"/>
    <property type="evidence" value="ECO:0007669"/>
    <property type="project" value="InterPro"/>
</dbReference>
<protein>
    <submittedName>
        <fullName evidence="4">Transcription factor lepB</fullName>
    </submittedName>
</protein>
<name>A0AAF0YC28_9TREE</name>
<organism evidence="4 5">
    <name type="scientific">Vanrija pseudolonga</name>
    <dbReference type="NCBI Taxonomy" id="143232"/>
    <lineage>
        <taxon>Eukaryota</taxon>
        <taxon>Fungi</taxon>
        <taxon>Dikarya</taxon>
        <taxon>Basidiomycota</taxon>
        <taxon>Agaricomycotina</taxon>
        <taxon>Tremellomycetes</taxon>
        <taxon>Trichosporonales</taxon>
        <taxon>Trichosporonaceae</taxon>
        <taxon>Vanrija</taxon>
    </lineage>
</organism>
<dbReference type="PANTHER" id="PTHR31001:SF76">
    <property type="entry name" value="ZN(2)-C6 FUNGAL-TYPE DOMAIN-CONTAINING PROTEIN"/>
    <property type="match status" value="1"/>
</dbReference>
<dbReference type="RefSeq" id="XP_062627723.1">
    <property type="nucleotide sequence ID" value="XM_062771739.1"/>
</dbReference>
<dbReference type="GO" id="GO:0005634">
    <property type="term" value="C:nucleus"/>
    <property type="evidence" value="ECO:0007669"/>
    <property type="project" value="UniProtKB-SubCell"/>
</dbReference>
<reference evidence="4" key="1">
    <citation type="submission" date="2023-10" db="EMBL/GenBank/DDBJ databases">
        <authorList>
            <person name="Noh H."/>
        </authorList>
    </citation>
    <scope>NUCLEOTIDE SEQUENCE</scope>
    <source>
        <strain evidence="4">DUCC4014</strain>
    </source>
</reference>
<evidence type="ECO:0000259" key="3">
    <source>
        <dbReference type="Pfam" id="PF04082"/>
    </source>
</evidence>
<gene>
    <name evidence="4" type="primary">lepB_3</name>
    <name evidence="4" type="ORF">LOC62_04G005215</name>
</gene>
<keyword evidence="5" id="KW-1185">Reference proteome</keyword>
<comment type="subcellular location">
    <subcellularLocation>
        <location evidence="1">Nucleus</location>
    </subcellularLocation>
</comment>
<evidence type="ECO:0000313" key="4">
    <source>
        <dbReference type="EMBL" id="WOO81691.1"/>
    </source>
</evidence>
<dbReference type="InterPro" id="IPR050613">
    <property type="entry name" value="Sec_Metabolite_Reg"/>
</dbReference>
<dbReference type="Pfam" id="PF04082">
    <property type="entry name" value="Fungal_trans"/>
    <property type="match status" value="1"/>
</dbReference>
<proteinExistence type="predicted"/>
<evidence type="ECO:0000313" key="5">
    <source>
        <dbReference type="Proteomes" id="UP000827549"/>
    </source>
</evidence>
<dbReference type="Proteomes" id="UP000827549">
    <property type="component" value="Chromosome 4"/>
</dbReference>
<accession>A0AAF0YC28</accession>
<dbReference type="PANTHER" id="PTHR31001">
    <property type="entry name" value="UNCHARACTERIZED TRANSCRIPTIONAL REGULATORY PROTEIN"/>
    <property type="match status" value="1"/>
</dbReference>
<evidence type="ECO:0000256" key="1">
    <source>
        <dbReference type="ARBA" id="ARBA00004123"/>
    </source>
</evidence>